<evidence type="ECO:0008006" key="8">
    <source>
        <dbReference type="Google" id="ProtNLM"/>
    </source>
</evidence>
<evidence type="ECO:0000313" key="7">
    <source>
        <dbReference type="Proteomes" id="UP001152747"/>
    </source>
</evidence>
<dbReference type="PROSITE" id="PS50158">
    <property type="entry name" value="ZF_CCHC"/>
    <property type="match status" value="1"/>
</dbReference>
<feature type="transmembrane region" description="Helical" evidence="3">
    <location>
        <begin position="1932"/>
        <end position="1951"/>
    </location>
</feature>
<dbReference type="Gene3D" id="3.30.420.10">
    <property type="entry name" value="Ribonuclease H-like superfamily/Ribonuclease H"/>
    <property type="match status" value="1"/>
</dbReference>
<dbReference type="PANTHER" id="PTHR47331">
    <property type="entry name" value="PHD-TYPE DOMAIN-CONTAINING PROTEIN"/>
    <property type="match status" value="1"/>
</dbReference>
<dbReference type="GO" id="GO:0008270">
    <property type="term" value="F:zinc ion binding"/>
    <property type="evidence" value="ECO:0007669"/>
    <property type="project" value="UniProtKB-KW"/>
</dbReference>
<dbReference type="InterPro" id="IPR009878">
    <property type="entry name" value="Phlebovirus_G2_fusion"/>
</dbReference>
<dbReference type="Pfam" id="PF03564">
    <property type="entry name" value="DUF1759"/>
    <property type="match status" value="1"/>
</dbReference>
<sequence length="2591" mass="296059">MSSLIRSQIGLAKRRLVDAIDFASQFETYEEITEYEDDEILDEISEIAHTGNRIKEESTRILNYHQKWLALMSTDPQEVAIHETYTKKSEYLKITEKTNEVLDKLKTLQNKLIALHQSRSKEAIAYPTIDSSAETSEQPKEFTQKSNTINETLKNVLHISTEEPIYVPPTPTNQGALLPISLPRIDLPTFDGNFTMFQSFSELFKTLIDSQPLSNVAKLHYLNSSLRGEAKQVIQHLPITANNYLIAMKLLESHYGNVTRIRHHLIRSLQDVQTVSNTTNPVQLHSFWTEASTIFEQLRLIDSECDNRTTADVISRKLPKRIIEKIFLDHPDGLFSASQLLEKIRQIIQSETLVLTIFDANNGNHRATTMKVTTSQQKNGSNSMAHAPKTPCAFCVSQNDFHRHNQCPKFKMPADRRKRAQELKLCFICLRAGHRKGDCPTQRKCYYCKIGLHHTALCSSKNSNDQSPNQTNQSNYQGNYQNQAKPNIQSSTNQPNVQQNRPNNPNPNQQNSHQRQNQNQNQNRQSNFNSKPNYQKPNFGQQNRRNGNTNIAITNQDDGGNTNEEVEDDREEVMTYPAMNYNILANNELDDEKLLEQPINENDKQQKYRSIAMMATHLHIMDLDNKPIKVPVFFDSGSDRSYISSNITKKLNLPSSGYQNLNVATFGNTSGNLIQTRKINVRIDNGKEQLDIPLLEVDNITTKVTIAKLDEETIRKLCEDATFELPREEIQPELLIGLDLMQTLLGNTTSEQLPNGTTLHRTNCGILITGREDPTAEEILFDKFPFLAEEYQLGNTLVAQSKIARQDLDPDIEHIALRKCLENFWSLESNGIMENPKTTEDEMTDKFFNETTTRNSDGQYVCRWPYRKEKLQQLPDNRNIALSRLQSTIKRLEKTPELHKKYNDIIMEQLKNGYIEIVPDENQHQGVVHYLSHHPVIKESSKSSKVRPVYNGSAKANRYALSLNDVLQPGRCNLPKIQNVILRVRGHEILQSCDISKAFHQVALHPEDRDSVRFFWTMEGDSEPTCFRFTVVPFGLSTSPYLLGAVTEQHLNSIGTDFSEELLRNSYVDNYFYNVENTEDGLEKYHKVKDYFQQAKMNMTQFVSNSRELNGKIAEVNAKDSIESEEEKILGIGWNTTTDEIHVRLPQKINNNQKTKRDVLRKTASIYDPIGLIAPVIIKKKIFLQKLWSESQSWDTSLSKPLVKEWEKMEDENTITSIHRPRKYFSTPNQKGDIFECHVFSDASEAAFGAVAYLRRIRAEKIETSFVLSKSKVAPIRKALTIPQLELLGIETAAKLVKLIREEMDIEISRSFIWSDSLVSIDQIHLTKSSTVFGRNRLRKIQQLAPDCIFSHCPGKINPADMVSRGTSMDELVNNTLWWNGPKFLRDEQLPIRRSSIESAITALNIEVQKTEDILNLDPTRFSSYDRMLNTVIRILKLFSKQPKEVIVQKARLHIVKLAQQLNPPDEATCANLKLQQINGIYYYPSRIPSRTVHFLPPNRIAKLLCLAIHHRNKHGSPMYTLSKLRNEVWIPKGVSFVRKCIKQCLFCQKMKSKPTRQPDFPPFPTSRIEWTRPFTNVGTDYGGPLNVSVNNETQKRWFIVWTCLTTRYTAVEIVDSLSSDTLLNAIRRLCAQYGIPSTVTCDNAAQYQLLQKSVQEAEHQMKISNIQSADLPVFKFIPALSPWAGGFYERIVGLIKKCLLKSGTTRRLLTEDDLRTLFKESETIVNSRPLTAIDSDSNDYQPLRPIDFVYPTRRSTELLKIDEGIDTIHLTSSKAVLLENWMRTSSITNSFEKRWKEEYIQMLQQRLTTQHQQHRLSTVNPPKIGDIVLIFEENCPKTNWPLAKVIEVKERSAILKNGKTRRIIERPFKKIFQFEIANDENTTEKIDTNIENFDLPNNDDEGRLQLPNRHQQTEDDQEHISRRTRSRTKPTSAIITLALMTLIILPMANANEYYYGNESSSINSTTQQHSWFDIQRLMNDQMAEIQITINKIFGILLICMLFTFCGIIINAITTVNKIVIKMFQYGRNVWKLLVFIIQLCGKLINRISNKCKTNNIKREVIMIIVIISSIQCCNDIAHITTNDESCTVDVEHNKTDCTLNSMSIINLRTNGSTSCLNINRKNGEKVWTLRITSTAVISYCEKQTNFFSRDIGFNVETVHRCRGAGSCTESKCTKIGPDENLDEFSNEAKQHPGFTHCLPGCSGFFCGCFLDSPSCIFYRYYAKPTSNFIYEIFNCITWKTRLQVSVEIGELKMSAELTPGVKFKIPKTNISITPVGLIMPKHRILDSNFIASFKPTSLAPEWFAVSSTSSSPPGRPMASTIGEFQCANRETAQQMKCVFDKFLCQCNGFETKATCNCKTKKMSDYKNDGKIPLKTANYEVTTRNQNVVVISTEEILTSLHIQLDNVSIAHLSIVQQCNASQTESLIGCHSCMNGAKLPIVCKSTVVMKALLHCGTFQTSVICDPNGFRSEIAFNSNQEKVLYNCSLDCGRRTYVTIQGTLETVSTFNMNNSQVFVSIFEKLVDGSVSFFDGVFGNIWSKLSSSVMNAVYLLLFLIFIFMFGPRIIGIVLGIVCFRGRIRRRNRRYYRRHF</sequence>
<evidence type="ECO:0000313" key="6">
    <source>
        <dbReference type="EMBL" id="CAI5437891.1"/>
    </source>
</evidence>
<feature type="transmembrane region" description="Helical" evidence="3">
    <location>
        <begin position="2549"/>
        <end position="2575"/>
    </location>
</feature>
<evidence type="ECO:0000259" key="4">
    <source>
        <dbReference type="PROSITE" id="PS50158"/>
    </source>
</evidence>
<dbReference type="PROSITE" id="PS50994">
    <property type="entry name" value="INTEGRASE"/>
    <property type="match status" value="1"/>
</dbReference>
<feature type="domain" description="Integrase catalytic" evidence="5">
    <location>
        <begin position="1570"/>
        <end position="1754"/>
    </location>
</feature>
<dbReference type="InterPro" id="IPR043128">
    <property type="entry name" value="Rev_trsase/Diguanyl_cyclase"/>
</dbReference>
<dbReference type="Gene3D" id="2.60.40.3770">
    <property type="match status" value="1"/>
</dbReference>
<evidence type="ECO:0000259" key="5">
    <source>
        <dbReference type="PROSITE" id="PS50994"/>
    </source>
</evidence>
<feature type="compositionally biased region" description="Low complexity" evidence="2">
    <location>
        <begin position="493"/>
        <end position="530"/>
    </location>
</feature>
<dbReference type="InterPro" id="IPR043502">
    <property type="entry name" value="DNA/RNA_pol_sf"/>
</dbReference>
<dbReference type="Pfam" id="PF00078">
    <property type="entry name" value="RVT_1"/>
    <property type="match status" value="1"/>
</dbReference>
<proteinExistence type="predicted"/>
<dbReference type="InterPro" id="IPR008737">
    <property type="entry name" value="DUF1758"/>
</dbReference>
<dbReference type="Proteomes" id="UP001152747">
    <property type="component" value="Unassembled WGS sequence"/>
</dbReference>
<feature type="transmembrane region" description="Helical" evidence="3">
    <location>
        <begin position="1993"/>
        <end position="2013"/>
    </location>
</feature>
<dbReference type="InterPro" id="IPR041588">
    <property type="entry name" value="Integrase_H2C2"/>
</dbReference>
<organism evidence="6 7">
    <name type="scientific">Caenorhabditis angaria</name>
    <dbReference type="NCBI Taxonomy" id="860376"/>
    <lineage>
        <taxon>Eukaryota</taxon>
        <taxon>Metazoa</taxon>
        <taxon>Ecdysozoa</taxon>
        <taxon>Nematoda</taxon>
        <taxon>Chromadorea</taxon>
        <taxon>Rhabditida</taxon>
        <taxon>Rhabditina</taxon>
        <taxon>Rhabditomorpha</taxon>
        <taxon>Rhabditoidea</taxon>
        <taxon>Rhabditidae</taxon>
        <taxon>Peloderinae</taxon>
        <taxon>Caenorhabditis</taxon>
    </lineage>
</organism>
<keyword evidence="3" id="KW-0472">Membrane</keyword>
<keyword evidence="1" id="KW-0479">Metal-binding</keyword>
<dbReference type="Pfam" id="PF05380">
    <property type="entry name" value="Peptidase_A17"/>
    <property type="match status" value="1"/>
</dbReference>
<dbReference type="Gene3D" id="3.30.70.270">
    <property type="match status" value="1"/>
</dbReference>
<keyword evidence="1" id="KW-0862">Zinc</keyword>
<dbReference type="InterPro" id="IPR021109">
    <property type="entry name" value="Peptidase_aspartic_dom_sf"/>
</dbReference>
<dbReference type="Gene3D" id="3.10.10.10">
    <property type="entry name" value="HIV Type 1 Reverse Transcriptase, subunit A, domain 1"/>
    <property type="match status" value="1"/>
</dbReference>
<reference evidence="6" key="1">
    <citation type="submission" date="2022-11" db="EMBL/GenBank/DDBJ databases">
        <authorList>
            <person name="Kikuchi T."/>
        </authorList>
    </citation>
    <scope>NUCLEOTIDE SEQUENCE</scope>
    <source>
        <strain evidence="6">PS1010</strain>
    </source>
</reference>
<comment type="caution">
    <text evidence="6">The sequence shown here is derived from an EMBL/GenBank/DDBJ whole genome shotgun (WGS) entry which is preliminary data.</text>
</comment>
<feature type="region of interest" description="Disordered" evidence="2">
    <location>
        <begin position="1888"/>
        <end position="1928"/>
    </location>
</feature>
<dbReference type="InterPro" id="IPR040676">
    <property type="entry name" value="DUF5641"/>
</dbReference>
<dbReference type="InterPro" id="IPR036397">
    <property type="entry name" value="RNaseH_sf"/>
</dbReference>
<dbReference type="Pfam" id="PF05585">
    <property type="entry name" value="DUF1758"/>
    <property type="match status" value="1"/>
</dbReference>
<dbReference type="InterPro" id="IPR000477">
    <property type="entry name" value="RT_dom"/>
</dbReference>
<feature type="region of interest" description="Disordered" evidence="2">
    <location>
        <begin position="461"/>
        <end position="573"/>
    </location>
</feature>
<dbReference type="Gene3D" id="2.40.70.10">
    <property type="entry name" value="Acid Proteases"/>
    <property type="match status" value="1"/>
</dbReference>
<dbReference type="Pfam" id="PF17921">
    <property type="entry name" value="Integrase_H2C2"/>
    <property type="match status" value="1"/>
</dbReference>
<keyword evidence="7" id="KW-1185">Reference proteome</keyword>
<keyword evidence="3" id="KW-0812">Transmembrane</keyword>
<evidence type="ECO:0000256" key="3">
    <source>
        <dbReference type="SAM" id="Phobius"/>
    </source>
</evidence>
<feature type="domain" description="CCHC-type" evidence="4">
    <location>
        <begin position="426"/>
        <end position="440"/>
    </location>
</feature>
<name>A0A9P1I357_9PELO</name>
<keyword evidence="1" id="KW-0863">Zinc-finger</keyword>
<dbReference type="EMBL" id="CANHGI010000001">
    <property type="protein sequence ID" value="CAI5437891.1"/>
    <property type="molecule type" value="Genomic_DNA"/>
</dbReference>
<accession>A0A9P1I357</accession>
<dbReference type="GO" id="GO:0042575">
    <property type="term" value="C:DNA polymerase complex"/>
    <property type="evidence" value="ECO:0007669"/>
    <property type="project" value="UniProtKB-ARBA"/>
</dbReference>
<dbReference type="InterPro" id="IPR005312">
    <property type="entry name" value="DUF1759"/>
</dbReference>
<dbReference type="GO" id="GO:0003676">
    <property type="term" value="F:nucleic acid binding"/>
    <property type="evidence" value="ECO:0007669"/>
    <property type="project" value="InterPro"/>
</dbReference>
<dbReference type="Gene3D" id="2.60.98.50">
    <property type="match status" value="1"/>
</dbReference>
<dbReference type="OrthoDB" id="5873238at2759"/>
<dbReference type="InterPro" id="IPR012337">
    <property type="entry name" value="RNaseH-like_sf"/>
</dbReference>
<dbReference type="Pfam" id="PF07245">
    <property type="entry name" value="Phlebovirus_G2"/>
    <property type="match status" value="1"/>
</dbReference>
<dbReference type="InterPro" id="IPR001584">
    <property type="entry name" value="Integrase_cat-core"/>
</dbReference>
<protein>
    <recommendedName>
        <fullName evidence="8">Integrase catalytic domain-containing protein</fullName>
    </recommendedName>
</protein>
<dbReference type="InterPro" id="IPR008042">
    <property type="entry name" value="Retrotrans_Pao"/>
</dbReference>
<dbReference type="SUPFAM" id="SSF56672">
    <property type="entry name" value="DNA/RNA polymerases"/>
    <property type="match status" value="1"/>
</dbReference>
<evidence type="ECO:0000256" key="1">
    <source>
        <dbReference type="PROSITE-ProRule" id="PRU00047"/>
    </source>
</evidence>
<feature type="compositionally biased region" description="Low complexity" evidence="2">
    <location>
        <begin position="469"/>
        <end position="483"/>
    </location>
</feature>
<dbReference type="SUPFAM" id="SSF53098">
    <property type="entry name" value="Ribonuclease H-like"/>
    <property type="match status" value="1"/>
</dbReference>
<dbReference type="GO" id="GO:0015074">
    <property type="term" value="P:DNA integration"/>
    <property type="evidence" value="ECO:0007669"/>
    <property type="project" value="InterPro"/>
</dbReference>
<evidence type="ECO:0000256" key="2">
    <source>
        <dbReference type="SAM" id="MobiDB-lite"/>
    </source>
</evidence>
<keyword evidence="3" id="KW-1133">Transmembrane helix</keyword>
<dbReference type="Pfam" id="PF18701">
    <property type="entry name" value="DUF5641"/>
    <property type="match status" value="1"/>
</dbReference>
<feature type="compositionally biased region" description="Polar residues" evidence="2">
    <location>
        <begin position="531"/>
        <end position="563"/>
    </location>
</feature>
<dbReference type="PANTHER" id="PTHR47331:SF1">
    <property type="entry name" value="GAG-LIKE PROTEIN"/>
    <property type="match status" value="1"/>
</dbReference>
<dbReference type="InterPro" id="IPR001878">
    <property type="entry name" value="Znf_CCHC"/>
</dbReference>
<gene>
    <name evidence="6" type="ORF">CAMP_LOCUS528</name>
</gene>